<accession>A0A917X971</accession>
<gene>
    <name evidence="2" type="ORF">GCM10011578_016220</name>
</gene>
<keyword evidence="3" id="KW-1185">Reference proteome</keyword>
<dbReference type="Proteomes" id="UP000653411">
    <property type="component" value="Unassembled WGS sequence"/>
</dbReference>
<comment type="caution">
    <text evidence="2">The sequence shown here is derived from an EMBL/GenBank/DDBJ whole genome shotgun (WGS) entry which is preliminary data.</text>
</comment>
<name>A0A917X971_9ACTN</name>
<proteinExistence type="predicted"/>
<feature type="domain" description="Gp5/Type VI secretion system Vgr protein OB-fold" evidence="1">
    <location>
        <begin position="12"/>
        <end position="89"/>
    </location>
</feature>
<dbReference type="AlphaFoldDB" id="A0A917X971"/>
<reference evidence="2" key="2">
    <citation type="submission" date="2020-09" db="EMBL/GenBank/DDBJ databases">
        <authorList>
            <person name="Sun Q."/>
            <person name="Zhou Y."/>
        </authorList>
    </citation>
    <scope>NUCLEOTIDE SEQUENCE</scope>
    <source>
        <strain evidence="2">CGMCC 4.7110</strain>
    </source>
</reference>
<evidence type="ECO:0000313" key="2">
    <source>
        <dbReference type="EMBL" id="GGM96366.1"/>
    </source>
</evidence>
<dbReference type="InterPro" id="IPR006531">
    <property type="entry name" value="Gp5/Vgr_OB"/>
</dbReference>
<dbReference type="InterPro" id="IPR037026">
    <property type="entry name" value="Vgr_OB-fold_dom_sf"/>
</dbReference>
<evidence type="ECO:0000259" key="1">
    <source>
        <dbReference type="Pfam" id="PF04717"/>
    </source>
</evidence>
<dbReference type="Pfam" id="PF04717">
    <property type="entry name" value="Phage_base_V"/>
    <property type="match status" value="1"/>
</dbReference>
<evidence type="ECO:0000313" key="3">
    <source>
        <dbReference type="Proteomes" id="UP000653411"/>
    </source>
</evidence>
<dbReference type="RefSeq" id="WP_189261906.1">
    <property type="nucleotide sequence ID" value="NZ_BMML01000003.1"/>
</dbReference>
<protein>
    <submittedName>
        <fullName evidence="2">Phage tail protein</fullName>
    </submittedName>
</protein>
<organism evidence="2 3">
    <name type="scientific">Streptomyces fuscichromogenes</name>
    <dbReference type="NCBI Taxonomy" id="1324013"/>
    <lineage>
        <taxon>Bacteria</taxon>
        <taxon>Bacillati</taxon>
        <taxon>Actinomycetota</taxon>
        <taxon>Actinomycetes</taxon>
        <taxon>Kitasatosporales</taxon>
        <taxon>Streptomycetaceae</taxon>
        <taxon>Streptomyces</taxon>
    </lineage>
</organism>
<sequence length="221" mass="23097">MTTPRAQYFGMYPAVVCDNQDPERQGRVKVRLPWSPDSGGDEYAVWARLATTMAGAGRGTWFVPETGDEVLVGFGGGDPDWPYVIGALWNGQDEPPESMDDGNNLRSIVSRTGIRITLDDTEGAVTLSLSTPGGQQLTLEDGGSTIRLADSGGNSLELAPAGITLTAASTLSIKAQALQIDAGSAKSSPAMWSHDGALKCDTLIANNVVGKIYAGGPGNLQ</sequence>
<dbReference type="Gene3D" id="2.40.50.230">
    <property type="entry name" value="Gp5 N-terminal domain"/>
    <property type="match status" value="1"/>
</dbReference>
<reference evidence="2" key="1">
    <citation type="journal article" date="2014" name="Int. J. Syst. Evol. Microbiol.">
        <title>Complete genome sequence of Corynebacterium casei LMG S-19264T (=DSM 44701T), isolated from a smear-ripened cheese.</title>
        <authorList>
            <consortium name="US DOE Joint Genome Institute (JGI-PGF)"/>
            <person name="Walter F."/>
            <person name="Albersmeier A."/>
            <person name="Kalinowski J."/>
            <person name="Ruckert C."/>
        </authorList>
    </citation>
    <scope>NUCLEOTIDE SEQUENCE</scope>
    <source>
        <strain evidence="2">CGMCC 4.7110</strain>
    </source>
</reference>
<dbReference type="EMBL" id="BMML01000003">
    <property type="protein sequence ID" value="GGM96366.1"/>
    <property type="molecule type" value="Genomic_DNA"/>
</dbReference>
<dbReference type="SUPFAM" id="SSF69349">
    <property type="entry name" value="Phage fibre proteins"/>
    <property type="match status" value="1"/>
</dbReference>
<dbReference type="SUPFAM" id="SSF69255">
    <property type="entry name" value="gp5 N-terminal domain-like"/>
    <property type="match status" value="1"/>
</dbReference>